<feature type="region of interest" description="Disordered" evidence="2">
    <location>
        <begin position="133"/>
        <end position="202"/>
    </location>
</feature>
<sequence>MQLVPIKRLGPGKFYLSHKGDHAFIKWNPSSHKGWMSRLFYVRWVGKKRNSWRCDMTWKDNMYTLTPSTPERSPNLATFLADMREMHFNAPEMIKEDLLCFFGFSRKGVELVGDLDERMGKAAMLKAMEEAEAATSGASAARQRRQSRRSPPLPWRRRPDDRRRRRRPPPRRHGPSPLPRRSGHRRSRSRRSRSVPPRCLSSPFLRPLPRSWGRRRKRALAWGGEVIKRLTQAQREGGDLRWSFDDTAEHCTELETRLAEVEDARAEEARAAEMHRATLETRGLRLEAERAALVFEKRALAAEKKAIEAEKVAMRAELDDTKARAEEDGGRLRSEAIHAWDLGKEEFLKSSEFDTLCAKKAVAYIRALMEMPDDEELEEEDEEEEEEETASGEELREEVAVRNWALSAELVELMFLRRRATRESASVELGFNDQVESPPEAFDSKDHELRK</sequence>
<feature type="region of interest" description="Disordered" evidence="2">
    <location>
        <begin position="423"/>
        <end position="451"/>
    </location>
</feature>
<protein>
    <submittedName>
        <fullName evidence="3">Uncharacterized protein</fullName>
    </submittedName>
</protein>
<reference evidence="3 4" key="1">
    <citation type="journal article" date="2015" name="Proc. Natl. Acad. Sci. U.S.A.">
        <title>The resurrection genome of Boea hygrometrica: A blueprint for survival of dehydration.</title>
        <authorList>
            <person name="Xiao L."/>
            <person name="Yang G."/>
            <person name="Zhang L."/>
            <person name="Yang X."/>
            <person name="Zhao S."/>
            <person name="Ji Z."/>
            <person name="Zhou Q."/>
            <person name="Hu M."/>
            <person name="Wang Y."/>
            <person name="Chen M."/>
            <person name="Xu Y."/>
            <person name="Jin H."/>
            <person name="Xiao X."/>
            <person name="Hu G."/>
            <person name="Bao F."/>
            <person name="Hu Y."/>
            <person name="Wan P."/>
            <person name="Li L."/>
            <person name="Deng X."/>
            <person name="Kuang T."/>
            <person name="Xiang C."/>
            <person name="Zhu J.K."/>
            <person name="Oliver M.J."/>
            <person name="He Y."/>
        </authorList>
    </citation>
    <scope>NUCLEOTIDE SEQUENCE [LARGE SCALE GENOMIC DNA]</scope>
    <source>
        <strain evidence="4">cv. XS01</strain>
    </source>
</reference>
<dbReference type="Proteomes" id="UP000250235">
    <property type="component" value="Unassembled WGS sequence"/>
</dbReference>
<evidence type="ECO:0000313" key="3">
    <source>
        <dbReference type="EMBL" id="KZV36689.1"/>
    </source>
</evidence>
<dbReference type="EMBL" id="KV003278">
    <property type="protein sequence ID" value="KZV36689.1"/>
    <property type="molecule type" value="Genomic_DNA"/>
</dbReference>
<name>A0A2Z7BQF7_9LAMI</name>
<keyword evidence="1" id="KW-0175">Coiled coil</keyword>
<feature type="compositionally biased region" description="Basic residues" evidence="2">
    <location>
        <begin position="163"/>
        <end position="174"/>
    </location>
</feature>
<dbReference type="AlphaFoldDB" id="A0A2Z7BQF7"/>
<evidence type="ECO:0000256" key="1">
    <source>
        <dbReference type="SAM" id="Coils"/>
    </source>
</evidence>
<feature type="region of interest" description="Disordered" evidence="2">
    <location>
        <begin position="371"/>
        <end position="396"/>
    </location>
</feature>
<feature type="coiled-coil region" evidence="1">
    <location>
        <begin position="297"/>
        <end position="324"/>
    </location>
</feature>
<organism evidence="3 4">
    <name type="scientific">Dorcoceras hygrometricum</name>
    <dbReference type="NCBI Taxonomy" id="472368"/>
    <lineage>
        <taxon>Eukaryota</taxon>
        <taxon>Viridiplantae</taxon>
        <taxon>Streptophyta</taxon>
        <taxon>Embryophyta</taxon>
        <taxon>Tracheophyta</taxon>
        <taxon>Spermatophyta</taxon>
        <taxon>Magnoliopsida</taxon>
        <taxon>eudicotyledons</taxon>
        <taxon>Gunneridae</taxon>
        <taxon>Pentapetalae</taxon>
        <taxon>asterids</taxon>
        <taxon>lamiids</taxon>
        <taxon>Lamiales</taxon>
        <taxon>Gesneriaceae</taxon>
        <taxon>Didymocarpoideae</taxon>
        <taxon>Trichosporeae</taxon>
        <taxon>Loxocarpinae</taxon>
        <taxon>Dorcoceras</taxon>
    </lineage>
</organism>
<accession>A0A2Z7BQF7</accession>
<gene>
    <name evidence="3" type="ORF">F511_14792</name>
</gene>
<keyword evidence="4" id="KW-1185">Reference proteome</keyword>
<proteinExistence type="predicted"/>
<feature type="compositionally biased region" description="Acidic residues" evidence="2">
    <location>
        <begin position="371"/>
        <end position="391"/>
    </location>
</feature>
<evidence type="ECO:0000256" key="2">
    <source>
        <dbReference type="SAM" id="MobiDB-lite"/>
    </source>
</evidence>
<feature type="compositionally biased region" description="Basic and acidic residues" evidence="2">
    <location>
        <begin position="442"/>
        <end position="451"/>
    </location>
</feature>
<feature type="compositionally biased region" description="Basic residues" evidence="2">
    <location>
        <begin position="181"/>
        <end position="193"/>
    </location>
</feature>
<evidence type="ECO:0000313" key="4">
    <source>
        <dbReference type="Proteomes" id="UP000250235"/>
    </source>
</evidence>